<dbReference type="EMBL" id="CADCXN010000091">
    <property type="protein sequence ID" value="CAA9892199.1"/>
    <property type="molecule type" value="Genomic_DNA"/>
</dbReference>
<reference evidence="10 11" key="1">
    <citation type="submission" date="2020-02" db="EMBL/GenBank/DDBJ databases">
        <authorList>
            <person name="Hogendoorn C."/>
        </authorList>
    </citation>
    <scope>NUCLEOTIDE SEQUENCE [LARGE SCALE GENOMIC DNA]</scope>
    <source>
        <strain evidence="10">METHB21</strain>
    </source>
</reference>
<dbReference type="PROSITE" id="PS50253">
    <property type="entry name" value="COX3"/>
    <property type="match status" value="1"/>
</dbReference>
<sequence>MAKLIPLQEPLPVGSYGKRSNGWWGLLTLIVTEGSLFGYLLFSYFYLAAQTQQQWPPDGLPRLAIPGINTLILLASSGFVWISEYCLKSKKIRSSIILMAVAILLGTGFIMIQLSEWNKKPYTMITDLYGSLYFTITGFHMAHVVVGIIILSLLLLWMMLGYFDDKRHVSVSIGGLYWHFVDGVWLFVFATLYLSPYL</sequence>
<dbReference type="PANTHER" id="PTHR11403">
    <property type="entry name" value="CYTOCHROME C OXIDASE SUBUNIT III"/>
    <property type="match status" value="1"/>
</dbReference>
<feature type="transmembrane region" description="Helical" evidence="8">
    <location>
        <begin position="59"/>
        <end position="82"/>
    </location>
</feature>
<organism evidence="10 11">
    <name type="scientific">Candidatus Methylobacter favarea</name>
    <dbReference type="NCBI Taxonomy" id="2707345"/>
    <lineage>
        <taxon>Bacteria</taxon>
        <taxon>Pseudomonadati</taxon>
        <taxon>Pseudomonadota</taxon>
        <taxon>Gammaproteobacteria</taxon>
        <taxon>Methylococcales</taxon>
        <taxon>Methylococcaceae</taxon>
        <taxon>Methylobacter</taxon>
    </lineage>
</organism>
<gene>
    <name evidence="10" type="ORF">METHB2_60091</name>
</gene>
<feature type="transmembrane region" description="Helical" evidence="8">
    <location>
        <begin position="94"/>
        <end position="112"/>
    </location>
</feature>
<keyword evidence="3" id="KW-1003">Cell membrane</keyword>
<dbReference type="CDD" id="cd00386">
    <property type="entry name" value="Heme_Cu_Oxidase_III_like"/>
    <property type="match status" value="1"/>
</dbReference>
<dbReference type="InterPro" id="IPR035973">
    <property type="entry name" value="Cyt_c_oxidase_su3-like_sf"/>
</dbReference>
<comment type="subcellular location">
    <subcellularLocation>
        <location evidence="1 7">Cell membrane</location>
        <topology evidence="1 7">Multi-pass membrane protein</topology>
    </subcellularLocation>
</comment>
<evidence type="ECO:0000256" key="2">
    <source>
        <dbReference type="ARBA" id="ARBA00010581"/>
    </source>
</evidence>
<feature type="domain" description="Heme-copper oxidase subunit III family profile" evidence="9">
    <location>
        <begin position="24"/>
        <end position="197"/>
    </location>
</feature>
<dbReference type="AlphaFoldDB" id="A0A8S0Y6U2"/>
<keyword evidence="11" id="KW-1185">Reference proteome</keyword>
<keyword evidence="4 7" id="KW-0812">Transmembrane</keyword>
<evidence type="ECO:0000256" key="5">
    <source>
        <dbReference type="ARBA" id="ARBA00022989"/>
    </source>
</evidence>
<evidence type="ECO:0000313" key="10">
    <source>
        <dbReference type="EMBL" id="CAA9892199.1"/>
    </source>
</evidence>
<feature type="transmembrane region" description="Helical" evidence="8">
    <location>
        <begin position="132"/>
        <end position="163"/>
    </location>
</feature>
<dbReference type="InterPro" id="IPR024791">
    <property type="entry name" value="Cyt_c/ubiquinol_Oxase_su3"/>
</dbReference>
<accession>A0A8S0Y6U2</accession>
<dbReference type="GO" id="GO:0005886">
    <property type="term" value="C:plasma membrane"/>
    <property type="evidence" value="ECO:0007669"/>
    <property type="project" value="UniProtKB-SubCell"/>
</dbReference>
<comment type="caution">
    <text evidence="10">The sequence shown here is derived from an EMBL/GenBank/DDBJ whole genome shotgun (WGS) entry which is preliminary data.</text>
</comment>
<dbReference type="PANTHER" id="PTHR11403:SF2">
    <property type="entry name" value="CYTOCHROME BO(3) UBIQUINOL OXIDASE SUBUNIT 3"/>
    <property type="match status" value="1"/>
</dbReference>
<dbReference type="SUPFAM" id="SSF81452">
    <property type="entry name" value="Cytochrome c oxidase subunit III-like"/>
    <property type="match status" value="1"/>
</dbReference>
<keyword evidence="5 8" id="KW-1133">Transmembrane helix</keyword>
<evidence type="ECO:0000256" key="3">
    <source>
        <dbReference type="ARBA" id="ARBA00022475"/>
    </source>
</evidence>
<dbReference type="InterPro" id="IPR013833">
    <property type="entry name" value="Cyt_c_oxidase_su3_a-hlx"/>
</dbReference>
<evidence type="ECO:0000256" key="7">
    <source>
        <dbReference type="RuleBase" id="RU003376"/>
    </source>
</evidence>
<keyword evidence="6 8" id="KW-0472">Membrane</keyword>
<dbReference type="InterPro" id="IPR000298">
    <property type="entry name" value="Cyt_c_oxidase-like_su3"/>
</dbReference>
<dbReference type="GO" id="GO:0004129">
    <property type="term" value="F:cytochrome-c oxidase activity"/>
    <property type="evidence" value="ECO:0007669"/>
    <property type="project" value="InterPro"/>
</dbReference>
<feature type="transmembrane region" description="Helical" evidence="8">
    <location>
        <begin position="21"/>
        <end position="47"/>
    </location>
</feature>
<evidence type="ECO:0000259" key="9">
    <source>
        <dbReference type="PROSITE" id="PS50253"/>
    </source>
</evidence>
<feature type="transmembrane region" description="Helical" evidence="8">
    <location>
        <begin position="175"/>
        <end position="195"/>
    </location>
</feature>
<dbReference type="Pfam" id="PF00510">
    <property type="entry name" value="COX3"/>
    <property type="match status" value="1"/>
</dbReference>
<evidence type="ECO:0000256" key="1">
    <source>
        <dbReference type="ARBA" id="ARBA00004651"/>
    </source>
</evidence>
<dbReference type="GO" id="GO:0019646">
    <property type="term" value="P:aerobic electron transport chain"/>
    <property type="evidence" value="ECO:0007669"/>
    <property type="project" value="InterPro"/>
</dbReference>
<proteinExistence type="inferred from homology"/>
<comment type="similarity">
    <text evidence="2 7">Belongs to the cytochrome c oxidase subunit 3 family.</text>
</comment>
<name>A0A8S0Y6U2_9GAMM</name>
<evidence type="ECO:0000256" key="6">
    <source>
        <dbReference type="ARBA" id="ARBA00023136"/>
    </source>
</evidence>
<evidence type="ECO:0000256" key="4">
    <source>
        <dbReference type="ARBA" id="ARBA00022692"/>
    </source>
</evidence>
<dbReference type="Proteomes" id="UP000494216">
    <property type="component" value="Unassembled WGS sequence"/>
</dbReference>
<evidence type="ECO:0000256" key="8">
    <source>
        <dbReference type="SAM" id="Phobius"/>
    </source>
</evidence>
<dbReference type="Gene3D" id="1.20.120.80">
    <property type="entry name" value="Cytochrome c oxidase, subunit III, four-helix bundle"/>
    <property type="match status" value="1"/>
</dbReference>
<dbReference type="RefSeq" id="WP_174626977.1">
    <property type="nucleotide sequence ID" value="NZ_CADCXN010000091.1"/>
</dbReference>
<protein>
    <submittedName>
        <fullName evidence="10">Cytochrome c oxidase subunit III</fullName>
    </submittedName>
</protein>
<evidence type="ECO:0000313" key="11">
    <source>
        <dbReference type="Proteomes" id="UP000494216"/>
    </source>
</evidence>